<protein>
    <submittedName>
        <fullName evidence="2">Antitoxin</fullName>
    </submittedName>
</protein>
<accession>A0ABP7JEE1</accession>
<feature type="compositionally biased region" description="Basic and acidic residues" evidence="1">
    <location>
        <begin position="1"/>
        <end position="51"/>
    </location>
</feature>
<evidence type="ECO:0000313" key="3">
    <source>
        <dbReference type="Proteomes" id="UP001501624"/>
    </source>
</evidence>
<dbReference type="RefSeq" id="WP_237338297.1">
    <property type="nucleotide sequence ID" value="NZ_BAABCM010000013.1"/>
</dbReference>
<gene>
    <name evidence="2" type="ORF">GCM10022380_71300</name>
</gene>
<evidence type="ECO:0000256" key="1">
    <source>
        <dbReference type="SAM" id="MobiDB-lite"/>
    </source>
</evidence>
<sequence>MNMFDKAKDALGKNPDKTDQGIDKAAEAAKGRFGEHADKIDQASQKAKDFARGQQEQPPPQ</sequence>
<dbReference type="EMBL" id="BAABCM010000013">
    <property type="protein sequence ID" value="GAA3842846.1"/>
    <property type="molecule type" value="Genomic_DNA"/>
</dbReference>
<comment type="caution">
    <text evidence="2">The sequence shown here is derived from an EMBL/GenBank/DDBJ whole genome shotgun (WGS) entry which is preliminary data.</text>
</comment>
<dbReference type="InterPro" id="IPR028037">
    <property type="entry name" value="Antitoxin_Rv0909/MT0933"/>
</dbReference>
<proteinExistence type="predicted"/>
<reference evidence="3" key="1">
    <citation type="journal article" date="2019" name="Int. J. Syst. Evol. Microbiol.">
        <title>The Global Catalogue of Microorganisms (GCM) 10K type strain sequencing project: providing services to taxonomists for standard genome sequencing and annotation.</title>
        <authorList>
            <consortium name="The Broad Institute Genomics Platform"/>
            <consortium name="The Broad Institute Genome Sequencing Center for Infectious Disease"/>
            <person name="Wu L."/>
            <person name="Ma J."/>
        </authorList>
    </citation>
    <scope>NUCLEOTIDE SEQUENCE [LARGE SCALE GENOMIC DNA]</scope>
    <source>
        <strain evidence="3">JCM 17017</strain>
    </source>
</reference>
<name>A0ABP7JEE1_9PSEU</name>
<keyword evidence="3" id="KW-1185">Reference proteome</keyword>
<dbReference type="Pfam" id="PF14013">
    <property type="entry name" value="MT0933_antitox"/>
    <property type="match status" value="1"/>
</dbReference>
<organism evidence="2 3">
    <name type="scientific">Amycolatopsis tucumanensis</name>
    <dbReference type="NCBI Taxonomy" id="401106"/>
    <lineage>
        <taxon>Bacteria</taxon>
        <taxon>Bacillati</taxon>
        <taxon>Actinomycetota</taxon>
        <taxon>Actinomycetes</taxon>
        <taxon>Pseudonocardiales</taxon>
        <taxon>Pseudonocardiaceae</taxon>
        <taxon>Amycolatopsis</taxon>
    </lineage>
</organism>
<evidence type="ECO:0000313" key="2">
    <source>
        <dbReference type="EMBL" id="GAA3842846.1"/>
    </source>
</evidence>
<feature type="region of interest" description="Disordered" evidence="1">
    <location>
        <begin position="1"/>
        <end position="61"/>
    </location>
</feature>
<dbReference type="Proteomes" id="UP001501624">
    <property type="component" value="Unassembled WGS sequence"/>
</dbReference>